<evidence type="ECO:0000313" key="3">
    <source>
        <dbReference type="Proteomes" id="UP000178602"/>
    </source>
</evidence>
<accession>A0A1F4T6T7</accession>
<keyword evidence="1" id="KW-0732">Signal</keyword>
<name>A0A1F4T6T7_UNCSA</name>
<feature type="chain" id="PRO_5009514509" description="Transporter" evidence="1">
    <location>
        <begin position="28"/>
        <end position="239"/>
    </location>
</feature>
<evidence type="ECO:0000313" key="2">
    <source>
        <dbReference type="EMBL" id="OGC28316.1"/>
    </source>
</evidence>
<organism evidence="2 3">
    <name type="scientific">candidate division WOR-1 bacterium RIFOXYC12_FULL_54_18</name>
    <dbReference type="NCBI Taxonomy" id="1802584"/>
    <lineage>
        <taxon>Bacteria</taxon>
        <taxon>Bacillati</taxon>
        <taxon>Saganbacteria</taxon>
    </lineage>
</organism>
<dbReference type="EMBL" id="MEUG01000001">
    <property type="protein sequence ID" value="OGC28316.1"/>
    <property type="molecule type" value="Genomic_DNA"/>
</dbReference>
<dbReference type="Proteomes" id="UP000178602">
    <property type="component" value="Unassembled WGS sequence"/>
</dbReference>
<sequence length="239" mass="25261">MKKLSKQLTLVMLAILAVPAWSIFPLATDNARTTPPNRTGLEMGYSIFQPQSGEQKQLLFTVKRGLSGNLELGTDLPVSLSTPTGLQDVSLNLKFRLLQFSRSEGLTLKFSTKLANGSPVMGTGSGLANYGIAAIMTKGFGLLTGHLNLGYTMVGVPAGAASANYSSYSAALETIFFGEHGELFTEVAGNSSVTPAPLTFTLGARFWLGDYTQFVVGYGKGLSDGGYQSALQIGLTSEI</sequence>
<evidence type="ECO:0000256" key="1">
    <source>
        <dbReference type="SAM" id="SignalP"/>
    </source>
</evidence>
<proteinExistence type="predicted"/>
<gene>
    <name evidence="2" type="ORF">A3K49_04970</name>
</gene>
<comment type="caution">
    <text evidence="2">The sequence shown here is derived from an EMBL/GenBank/DDBJ whole genome shotgun (WGS) entry which is preliminary data.</text>
</comment>
<evidence type="ECO:0008006" key="4">
    <source>
        <dbReference type="Google" id="ProtNLM"/>
    </source>
</evidence>
<reference evidence="2 3" key="1">
    <citation type="journal article" date="2016" name="Nat. Commun.">
        <title>Thousands of microbial genomes shed light on interconnected biogeochemical processes in an aquifer system.</title>
        <authorList>
            <person name="Anantharaman K."/>
            <person name="Brown C.T."/>
            <person name="Hug L.A."/>
            <person name="Sharon I."/>
            <person name="Castelle C.J."/>
            <person name="Probst A.J."/>
            <person name="Thomas B.C."/>
            <person name="Singh A."/>
            <person name="Wilkins M.J."/>
            <person name="Karaoz U."/>
            <person name="Brodie E.L."/>
            <person name="Williams K.H."/>
            <person name="Hubbard S.S."/>
            <person name="Banfield J.F."/>
        </authorList>
    </citation>
    <scope>NUCLEOTIDE SEQUENCE [LARGE SCALE GENOMIC DNA]</scope>
</reference>
<feature type="signal peptide" evidence="1">
    <location>
        <begin position="1"/>
        <end position="27"/>
    </location>
</feature>
<dbReference type="AlphaFoldDB" id="A0A1F4T6T7"/>
<protein>
    <recommendedName>
        <fullName evidence="4">Transporter</fullName>
    </recommendedName>
</protein>